<dbReference type="GO" id="GO:0003700">
    <property type="term" value="F:DNA-binding transcription factor activity"/>
    <property type="evidence" value="ECO:0007669"/>
    <property type="project" value="InterPro"/>
</dbReference>
<dbReference type="HOGENOM" id="CLU_000445_88_7_10"/>
<dbReference type="Proteomes" id="UP000003844">
    <property type="component" value="Unassembled WGS sequence"/>
</dbReference>
<dbReference type="GO" id="GO:0043565">
    <property type="term" value="F:sequence-specific DNA binding"/>
    <property type="evidence" value="ECO:0007669"/>
    <property type="project" value="InterPro"/>
</dbReference>
<name>H2BWE4_GILLR</name>
<dbReference type="PROSITE" id="PS01124">
    <property type="entry name" value="HTH_ARAC_FAMILY_2"/>
    <property type="match status" value="1"/>
</dbReference>
<dbReference type="eggNOG" id="COG4977">
    <property type="taxonomic scope" value="Bacteria"/>
</dbReference>
<feature type="domain" description="HTH araC/xylS-type" evidence="4">
    <location>
        <begin position="201"/>
        <end position="299"/>
    </location>
</feature>
<organism evidence="5 6">
    <name type="scientific">Gillisia limnaea (strain DSM 15749 / LMG 21470 / R-8282)</name>
    <dbReference type="NCBI Taxonomy" id="865937"/>
    <lineage>
        <taxon>Bacteria</taxon>
        <taxon>Pseudomonadati</taxon>
        <taxon>Bacteroidota</taxon>
        <taxon>Flavobacteriia</taxon>
        <taxon>Flavobacteriales</taxon>
        <taxon>Flavobacteriaceae</taxon>
        <taxon>Gillisia</taxon>
    </lineage>
</organism>
<keyword evidence="2" id="KW-0238">DNA-binding</keyword>
<dbReference type="InterPro" id="IPR020449">
    <property type="entry name" value="Tscrpt_reg_AraC-type_HTH"/>
</dbReference>
<dbReference type="InterPro" id="IPR009594">
    <property type="entry name" value="Tscrpt_reg_HTH_AraC_N"/>
</dbReference>
<accession>H2BWE4</accession>
<dbReference type="PANTHER" id="PTHR43280">
    <property type="entry name" value="ARAC-FAMILY TRANSCRIPTIONAL REGULATOR"/>
    <property type="match status" value="1"/>
</dbReference>
<proteinExistence type="predicted"/>
<keyword evidence="6" id="KW-1185">Reference proteome</keyword>
<evidence type="ECO:0000313" key="6">
    <source>
        <dbReference type="Proteomes" id="UP000003844"/>
    </source>
</evidence>
<keyword evidence="3" id="KW-0804">Transcription</keyword>
<dbReference type="InterPro" id="IPR018060">
    <property type="entry name" value="HTH_AraC"/>
</dbReference>
<evidence type="ECO:0000256" key="3">
    <source>
        <dbReference type="ARBA" id="ARBA00023163"/>
    </source>
</evidence>
<dbReference type="OrthoDB" id="9779074at2"/>
<protein>
    <submittedName>
        <fullName evidence="5">Transcriptional regulator, AraC family</fullName>
    </submittedName>
</protein>
<gene>
    <name evidence="5" type="ORF">Gilli_1216</name>
</gene>
<dbReference type="EMBL" id="JH594606">
    <property type="protein sequence ID" value="EHQ01887.1"/>
    <property type="molecule type" value="Genomic_DNA"/>
</dbReference>
<keyword evidence="1" id="KW-0805">Transcription regulation</keyword>
<evidence type="ECO:0000313" key="5">
    <source>
        <dbReference type="EMBL" id="EHQ01887.1"/>
    </source>
</evidence>
<dbReference type="PROSITE" id="PS00041">
    <property type="entry name" value="HTH_ARAC_FAMILY_1"/>
    <property type="match status" value="1"/>
</dbReference>
<evidence type="ECO:0000259" key="4">
    <source>
        <dbReference type="PROSITE" id="PS01124"/>
    </source>
</evidence>
<dbReference type="STRING" id="865937.Gilli_1216"/>
<dbReference type="PRINTS" id="PR00032">
    <property type="entry name" value="HTHARAC"/>
</dbReference>
<dbReference type="InterPro" id="IPR018062">
    <property type="entry name" value="HTH_AraC-typ_CS"/>
</dbReference>
<sequence length="305" mass="35035">MNANLIKYRSTRKLNSFVENRTVYSGDYAELNVFETGQVAEKVALQFGFPVIASMLTGKKVMHLNGKPAFDFYPGESVVLPSNEKMIIDFPIATGESPTSCLALGIDPDKIKETVNLFNHNTRIEFENDDHAIDETSIHLDNNEQVQYVLDRIFHTFLSDNKAKDALLELMVKELIIRLLQTRARTMLINNPTLFDNNRMAYMVKYMREHLTENITVDKLASKACMSTSNFYRTFKNTFGESPIDYLNGQRIRVAKKLIRNSTSNFAEIAFKSGFNNTSYFNRLFKRLEKVTPNEFRKNEKTGNC</sequence>
<dbReference type="Pfam" id="PF12833">
    <property type="entry name" value="HTH_18"/>
    <property type="match status" value="1"/>
</dbReference>
<evidence type="ECO:0000256" key="1">
    <source>
        <dbReference type="ARBA" id="ARBA00023015"/>
    </source>
</evidence>
<reference evidence="6" key="1">
    <citation type="journal article" date="2012" name="Stand. Genomic Sci.">
        <title>Genome sequence of the Antarctic rhodopsins-containing flavobacterium Gillisia limnaea type strain (R-8282(T)).</title>
        <authorList>
            <person name="Riedel T."/>
            <person name="Held B."/>
            <person name="Nolan M."/>
            <person name="Lucas S."/>
            <person name="Lapidus A."/>
            <person name="Tice H."/>
            <person name="Del Rio T.G."/>
            <person name="Cheng J.F."/>
            <person name="Han C."/>
            <person name="Tapia R."/>
            <person name="Goodwin L.A."/>
            <person name="Pitluck S."/>
            <person name="Liolios K."/>
            <person name="Mavromatis K."/>
            <person name="Pagani I."/>
            <person name="Ivanova N."/>
            <person name="Mikhailova N."/>
            <person name="Pati A."/>
            <person name="Chen A."/>
            <person name="Palaniappan K."/>
            <person name="Land M."/>
            <person name="Rohde M."/>
            <person name="Tindall B.J."/>
            <person name="Detter J.C."/>
            <person name="Goker M."/>
            <person name="Bristow J."/>
            <person name="Eisen J.A."/>
            <person name="Markowitz V."/>
            <person name="Hugenholtz P."/>
            <person name="Kyrpides N.C."/>
            <person name="Klenk H.P."/>
            <person name="Woyke T."/>
        </authorList>
    </citation>
    <scope>NUCLEOTIDE SEQUENCE [LARGE SCALE GENOMIC DNA]</scope>
    <source>
        <strain evidence="6">DSM 15749 / LMG 21470 / R-8282</strain>
    </source>
</reference>
<dbReference type="Pfam" id="PF06719">
    <property type="entry name" value="AraC_N"/>
    <property type="match status" value="1"/>
</dbReference>
<dbReference type="RefSeq" id="WP_006988204.1">
    <property type="nucleotide sequence ID" value="NZ_JH594606.1"/>
</dbReference>
<dbReference type="AlphaFoldDB" id="H2BWE4"/>
<dbReference type="SMART" id="SM00342">
    <property type="entry name" value="HTH_ARAC"/>
    <property type="match status" value="1"/>
</dbReference>
<evidence type="ECO:0000256" key="2">
    <source>
        <dbReference type="ARBA" id="ARBA00023125"/>
    </source>
</evidence>
<dbReference type="PANTHER" id="PTHR43280:SF2">
    <property type="entry name" value="HTH-TYPE TRANSCRIPTIONAL REGULATOR EXSA"/>
    <property type="match status" value="1"/>
</dbReference>
<dbReference type="SUPFAM" id="SSF46689">
    <property type="entry name" value="Homeodomain-like"/>
    <property type="match status" value="2"/>
</dbReference>
<dbReference type="InterPro" id="IPR009057">
    <property type="entry name" value="Homeodomain-like_sf"/>
</dbReference>
<dbReference type="Gene3D" id="1.10.10.60">
    <property type="entry name" value="Homeodomain-like"/>
    <property type="match status" value="2"/>
</dbReference>